<sequence>MVQYPATSNAPETPPSAADNAITLTVNDATFDAWNKAATVEGKLLRQWCVDVINDALE</sequence>
<organism evidence="1">
    <name type="scientific">Akkermansia muciniphila</name>
    <dbReference type="NCBI Taxonomy" id="239935"/>
    <lineage>
        <taxon>Bacteria</taxon>
        <taxon>Pseudomonadati</taxon>
        <taxon>Verrucomicrobiota</taxon>
        <taxon>Verrucomicrobiia</taxon>
        <taxon>Verrucomicrobiales</taxon>
        <taxon>Akkermansiaceae</taxon>
        <taxon>Akkermansia</taxon>
    </lineage>
</organism>
<proteinExistence type="predicted"/>
<dbReference type="RefSeq" id="WP_156340813.1">
    <property type="nucleotide sequence ID" value="NZ_CACRSS010000016.1"/>
</dbReference>
<reference evidence="1" key="1">
    <citation type="submission" date="2019-11" db="EMBL/GenBank/DDBJ databases">
        <authorList>
            <person name="Feng L."/>
        </authorList>
    </citation>
    <scope>NUCLEOTIDE SEQUENCE</scope>
    <source>
        <strain evidence="1">AMuciniphilaLFYP55</strain>
    </source>
</reference>
<name>A0A6N2U0Y0_9BACT</name>
<protein>
    <submittedName>
        <fullName evidence="1">Uncharacterized protein</fullName>
    </submittedName>
</protein>
<dbReference type="AlphaFoldDB" id="A0A6N2U0Y0"/>
<gene>
    <name evidence="1" type="ORF">AMLFYP55_00675</name>
</gene>
<dbReference type="EMBL" id="CACRSS010000016">
    <property type="protein sequence ID" value="VYT11408.1"/>
    <property type="molecule type" value="Genomic_DNA"/>
</dbReference>
<evidence type="ECO:0000313" key="1">
    <source>
        <dbReference type="EMBL" id="VYT11408.1"/>
    </source>
</evidence>
<accession>A0A6N2U0Y0</accession>